<protein>
    <submittedName>
        <fullName evidence="1">Uncharacterized protein</fullName>
    </submittedName>
</protein>
<organism evidence="1 2">
    <name type="scientific">Terribacillus aidingensis</name>
    <dbReference type="NCBI Taxonomy" id="586416"/>
    <lineage>
        <taxon>Bacteria</taxon>
        <taxon>Bacillati</taxon>
        <taxon>Bacillota</taxon>
        <taxon>Bacilli</taxon>
        <taxon>Bacillales</taxon>
        <taxon>Bacillaceae</taxon>
        <taxon>Terribacillus</taxon>
    </lineage>
</organism>
<keyword evidence="2" id="KW-1185">Reference proteome</keyword>
<dbReference type="AlphaFoldDB" id="A0A285NKG6"/>
<sequence>MSINKTVISDTADVTFKRKRDGHIVFTTEAQMASISQAVTEERLKGGIGNRDIALIRSAKEVSLAVRNALFDLEWLAMTQGVAVERDGKALVNKIETVTVGDAGAFTLSEVPAEGEVVFTNLDGVNKKVAADGTIPVDFAEQGERLKAIYKVEATGKLVEIAADKFSESYEVEYRTITYNPDTNAVVSDLYVQFDNVVPSGAVELSLENGTPLTPELNFNAMTEDNKIGRFFEVPRSTTP</sequence>
<dbReference type="RefSeq" id="WP_097040672.1">
    <property type="nucleotide sequence ID" value="NZ_OBEK01000002.1"/>
</dbReference>
<gene>
    <name evidence="1" type="ORF">SAMN05421503_1426</name>
</gene>
<dbReference type="OrthoDB" id="2402258at2"/>
<evidence type="ECO:0000313" key="1">
    <source>
        <dbReference type="EMBL" id="SNZ09935.1"/>
    </source>
</evidence>
<dbReference type="Proteomes" id="UP000219356">
    <property type="component" value="Unassembled WGS sequence"/>
</dbReference>
<name>A0A285NKG6_9BACI</name>
<evidence type="ECO:0000313" key="2">
    <source>
        <dbReference type="Proteomes" id="UP000219356"/>
    </source>
</evidence>
<proteinExistence type="predicted"/>
<reference evidence="2" key="1">
    <citation type="submission" date="2017-09" db="EMBL/GenBank/DDBJ databases">
        <authorList>
            <person name="Varghese N."/>
            <person name="Submissions S."/>
        </authorList>
    </citation>
    <scope>NUCLEOTIDE SEQUENCE [LARGE SCALE GENOMIC DNA]</scope>
    <source>
        <strain evidence="2">CGMCC 1.8913</strain>
    </source>
</reference>
<accession>A0A285NKG6</accession>
<dbReference type="EMBL" id="OBEK01000002">
    <property type="protein sequence ID" value="SNZ09935.1"/>
    <property type="molecule type" value="Genomic_DNA"/>
</dbReference>